<dbReference type="SFLD" id="SFLDF00027">
    <property type="entry name" value="p-type_atpase"/>
    <property type="match status" value="1"/>
</dbReference>
<dbReference type="InterPro" id="IPR023214">
    <property type="entry name" value="HAD_sf"/>
</dbReference>
<feature type="domain" description="P-type ATPase C-terminal" evidence="12">
    <location>
        <begin position="1053"/>
        <end position="1301"/>
    </location>
</feature>
<evidence type="ECO:0000256" key="3">
    <source>
        <dbReference type="ARBA" id="ARBA00022723"/>
    </source>
</evidence>
<evidence type="ECO:0000259" key="11">
    <source>
        <dbReference type="Pfam" id="PF16209"/>
    </source>
</evidence>
<feature type="transmembrane region" description="Helical" evidence="9">
    <location>
        <begin position="127"/>
        <end position="149"/>
    </location>
</feature>
<dbReference type="Gene3D" id="1.20.1110.10">
    <property type="entry name" value="Calcium-transporting ATPase, transmembrane domain"/>
    <property type="match status" value="1"/>
</dbReference>
<evidence type="ECO:0000256" key="9">
    <source>
        <dbReference type="SAM" id="Phobius"/>
    </source>
</evidence>
<protein>
    <submittedName>
        <fullName evidence="13">Phospholipid-translocating ATPase</fullName>
    </submittedName>
</protein>
<keyword evidence="4" id="KW-0460">Magnesium</keyword>
<feature type="transmembrane region" description="Helical" evidence="9">
    <location>
        <begin position="420"/>
        <end position="444"/>
    </location>
</feature>
<dbReference type="SUPFAM" id="SSF81660">
    <property type="entry name" value="Metal cation-transporting ATPase, ATP-binding domain N"/>
    <property type="match status" value="1"/>
</dbReference>
<feature type="transmembrane region" description="Helical" evidence="9">
    <location>
        <begin position="1198"/>
        <end position="1219"/>
    </location>
</feature>
<evidence type="ECO:0000256" key="8">
    <source>
        <dbReference type="SAM" id="MobiDB-lite"/>
    </source>
</evidence>
<evidence type="ECO:0000256" key="5">
    <source>
        <dbReference type="ARBA" id="ARBA00022967"/>
    </source>
</evidence>
<keyword evidence="3" id="KW-0479">Metal-binding</keyword>
<feature type="domain" description="P-type ATPase A" evidence="10">
    <location>
        <begin position="198"/>
        <end position="354"/>
    </location>
</feature>
<sequence>MRNMSVLRNSNDLTSASPFLRTRSEPVYKEPEADPGSPVSKCTDGALQGRRTTQLECDLRESVQPLQRAATAALNTTQQTLRRTYTYTQEQSGPTSRAERRVTLGGGLPCPNQTYASNSIKTSKYNILTFLPVFLYEMFSRVAYLYFLFQAALSWWEVVSPMGGAGSTMALLFVLLVAGVKAVAEDVKRHREDKITNNTSVHVMRPDGSCVKVRWRDVRVGNIVKVEDDELIPADLLCLHSELPDNVCFVKTTNLDGESNLKIRRPLQLRELIKVVRDLGPGGLVHIKGILQCELPNADLHNFKGRFSWIDENNRPNLLPVTMNEILLRGTLLKNSGAVYGLVVYTGEETRLQQNNAKVPFKNGAYNKFLNLQISLVGFMQFMLCAFFAVMAYTWKEVEGSKRYYFAFDVFVEGNYRNPAVYIVINFLTFWILESYMVPISLFVTVEIVKFWQGFVFVNKDPAMVCPETGEGAKCRNSNLMEDLGKIDYVFSDKTGTLTCNDMRMRQIAVKGVVYGQKEVKLESDAPQDDCQAAMEIFDPNMSTCLQEFRRMTKWERWAKSGGSSNNVLRLGSQHRLSLQERWRLSGEGPARQGSLEDSGGSGQEAGTGDKEGACSRQWWPGDSSSGGSDDGEEARLARTPSGLDGLHLIDFWTNICVCHSLIVETDPDTGEKSVQGPSPDEVALVNCARQLGFTFVGRDVSSIYLDLQGEKLHYEILNVLEFTSDRRRMSVIARSPDGTIRLFTKGADATILGLVNQRSMDESLAAETQRNLHKFARQGLRTLCLGTKVLSEEEWRAWDAKYQDAAADMGDRDQKTATVAGEIEKDLEFVGITAIEDKLQDGVPECIATLLDAGIRVWMITGDKRETAINIAVSCRLLKSPGDALVCAAESLLEASQVLEKLLAEAQQLPEDEDIMKSNSRVLVRNSDGPNGFKASARPATAKELVIDGPTLSHILGTELEPKLAKLGSLCASVVVCRASPSQKASIVRMMKSYEKQQAASGARRLKAWYRRFQRDIQSKMLAIGDGANDVAMIQAADVGVGIMGKEGRQAVNNSDYAFAQFRFLARLLLVHGQLSDYRIAYLIKYSFYKNICFAAVLSYYQFFNGFSGTTVIDDITAFMYNVVFTSMPIGVYSLFDRTMSDTMLLMHPRTYNSGNYLTTMNFWKTGILQGVLDGAIIFFIPFLGCDPHDVVQLDDIGSISKMVFIGLLGSVTLEVALAARYWTYIFAFFVFISYLFIYPFIYGYSMGLKALDMYEPEQNGVMEHIVRNPNFWFAVILVNLCTSGHRILFYCVTWAFFPSDTLILSEKEHKFGAFYEVGWQTIQRLLKIGEKIPEEILPEKASQMPSIQTDNSAYPRHIQLTGVGDPNASTLRVETPQGRPLTPATLPVSEKAVSRVGTPDSALSESVSILHSP</sequence>
<evidence type="ECO:0000256" key="2">
    <source>
        <dbReference type="ARBA" id="ARBA00022692"/>
    </source>
</evidence>
<feature type="region of interest" description="Disordered" evidence="8">
    <location>
        <begin position="15"/>
        <end position="46"/>
    </location>
</feature>
<dbReference type="InterPro" id="IPR036412">
    <property type="entry name" value="HAD-like_sf"/>
</dbReference>
<dbReference type="GO" id="GO:0046872">
    <property type="term" value="F:metal ion binding"/>
    <property type="evidence" value="ECO:0007669"/>
    <property type="project" value="UniProtKB-KW"/>
</dbReference>
<feature type="transmembrane region" description="Helical" evidence="9">
    <location>
        <begin position="376"/>
        <end position="395"/>
    </location>
</feature>
<evidence type="ECO:0000256" key="7">
    <source>
        <dbReference type="ARBA" id="ARBA00023136"/>
    </source>
</evidence>
<dbReference type="SUPFAM" id="SSF81653">
    <property type="entry name" value="Calcium ATPase, transduction domain A"/>
    <property type="match status" value="1"/>
</dbReference>
<keyword evidence="2 9" id="KW-0812">Transmembrane</keyword>
<dbReference type="GO" id="GO:0140326">
    <property type="term" value="F:ATPase-coupled intramembrane lipid transporter activity"/>
    <property type="evidence" value="ECO:0007669"/>
    <property type="project" value="TreeGrafter"/>
</dbReference>
<dbReference type="InterPro" id="IPR032630">
    <property type="entry name" value="P_typ_ATPase_c"/>
</dbReference>
<dbReference type="NCBIfam" id="TIGR01494">
    <property type="entry name" value="ATPase_P-type"/>
    <property type="match status" value="1"/>
</dbReference>
<dbReference type="InterPro" id="IPR008250">
    <property type="entry name" value="ATPase_P-typ_transduc_dom_A_sf"/>
</dbReference>
<dbReference type="Pfam" id="PF16212">
    <property type="entry name" value="PhoLip_ATPase_C"/>
    <property type="match status" value="1"/>
</dbReference>
<feature type="domain" description="P-type ATPase N-terminal" evidence="11">
    <location>
        <begin position="112"/>
        <end position="163"/>
    </location>
</feature>
<dbReference type="InterPro" id="IPR018303">
    <property type="entry name" value="ATPase_P-typ_P_site"/>
</dbReference>
<dbReference type="Pfam" id="PF13246">
    <property type="entry name" value="Cation_ATPase"/>
    <property type="match status" value="1"/>
</dbReference>
<dbReference type="InterPro" id="IPR001757">
    <property type="entry name" value="P_typ_ATPase"/>
</dbReference>
<keyword evidence="5" id="KW-1278">Translocase</keyword>
<evidence type="ECO:0000259" key="10">
    <source>
        <dbReference type="Pfam" id="PF00122"/>
    </source>
</evidence>
<feature type="transmembrane region" description="Helical" evidence="9">
    <location>
        <begin position="161"/>
        <end position="184"/>
    </location>
</feature>
<dbReference type="Gene3D" id="3.40.1110.10">
    <property type="entry name" value="Calcium-transporting ATPase, cytoplasmic domain N"/>
    <property type="match status" value="2"/>
</dbReference>
<evidence type="ECO:0000313" key="13">
    <source>
        <dbReference type="EMBL" id="JAC79649.1"/>
    </source>
</evidence>
<feature type="compositionally biased region" description="Basic and acidic residues" evidence="8">
    <location>
        <begin position="22"/>
        <end position="32"/>
    </location>
</feature>
<dbReference type="InterPro" id="IPR044492">
    <property type="entry name" value="P_typ_ATPase_HD_dom"/>
</dbReference>
<feature type="region of interest" description="Disordered" evidence="8">
    <location>
        <begin position="587"/>
        <end position="637"/>
    </location>
</feature>
<dbReference type="SFLD" id="SFLDG00002">
    <property type="entry name" value="C1.7:_P-type_atpase_like"/>
    <property type="match status" value="1"/>
</dbReference>
<dbReference type="Gene3D" id="3.40.50.1000">
    <property type="entry name" value="HAD superfamily/HAD-like"/>
    <property type="match status" value="2"/>
</dbReference>
<dbReference type="SFLD" id="SFLDS00003">
    <property type="entry name" value="Haloacid_Dehalogenase"/>
    <property type="match status" value="1"/>
</dbReference>
<name>A0A061S9I0_9CHLO</name>
<dbReference type="SUPFAM" id="SSF81665">
    <property type="entry name" value="Calcium ATPase, transmembrane domain M"/>
    <property type="match status" value="1"/>
</dbReference>
<dbReference type="PANTHER" id="PTHR24092">
    <property type="entry name" value="PROBABLE PHOSPHOLIPID-TRANSPORTING ATPASE"/>
    <property type="match status" value="1"/>
</dbReference>
<dbReference type="GO" id="GO:0016887">
    <property type="term" value="F:ATP hydrolysis activity"/>
    <property type="evidence" value="ECO:0007669"/>
    <property type="project" value="InterPro"/>
</dbReference>
<dbReference type="Pfam" id="PF16209">
    <property type="entry name" value="PhoLip_ATPase_N"/>
    <property type="match status" value="1"/>
</dbReference>
<feature type="transmembrane region" description="Helical" evidence="9">
    <location>
        <begin position="1168"/>
        <end position="1186"/>
    </location>
</feature>
<dbReference type="InterPro" id="IPR032631">
    <property type="entry name" value="P-type_ATPase_N"/>
</dbReference>
<dbReference type="InterPro" id="IPR059000">
    <property type="entry name" value="ATPase_P-type_domA"/>
</dbReference>
<dbReference type="InterPro" id="IPR023299">
    <property type="entry name" value="ATPase_P-typ_cyto_dom_N"/>
</dbReference>
<dbReference type="GO" id="GO:0045332">
    <property type="term" value="P:phospholipid translocation"/>
    <property type="evidence" value="ECO:0007669"/>
    <property type="project" value="TreeGrafter"/>
</dbReference>
<dbReference type="Pfam" id="PF00122">
    <property type="entry name" value="E1-E2_ATPase"/>
    <property type="match status" value="1"/>
</dbReference>
<evidence type="ECO:0000256" key="4">
    <source>
        <dbReference type="ARBA" id="ARBA00022842"/>
    </source>
</evidence>
<reference evidence="13" key="1">
    <citation type="submission" date="2014-05" db="EMBL/GenBank/DDBJ databases">
        <title>The transcriptome of the halophilic microalga Tetraselmis sp. GSL018 isolated from the Great Salt Lake, Utah.</title>
        <authorList>
            <person name="Jinkerson R.E."/>
            <person name="D'Adamo S."/>
            <person name="Posewitz M.C."/>
        </authorList>
    </citation>
    <scope>NUCLEOTIDE SEQUENCE</scope>
    <source>
        <strain evidence="13">GSL018</strain>
    </source>
</reference>
<dbReference type="SUPFAM" id="SSF56784">
    <property type="entry name" value="HAD-like"/>
    <property type="match status" value="1"/>
</dbReference>
<feature type="region of interest" description="Disordered" evidence="8">
    <location>
        <begin position="1365"/>
        <end position="1415"/>
    </location>
</feature>
<dbReference type="PRINTS" id="PR00119">
    <property type="entry name" value="CATATPASE"/>
</dbReference>
<feature type="transmembrane region" description="Helical" evidence="9">
    <location>
        <begin position="1117"/>
        <end position="1137"/>
    </location>
</feature>
<keyword evidence="7 9" id="KW-0472">Membrane</keyword>
<evidence type="ECO:0000256" key="6">
    <source>
        <dbReference type="ARBA" id="ARBA00022989"/>
    </source>
</evidence>
<dbReference type="GO" id="GO:0005886">
    <property type="term" value="C:plasma membrane"/>
    <property type="evidence" value="ECO:0007669"/>
    <property type="project" value="TreeGrafter"/>
</dbReference>
<dbReference type="PANTHER" id="PTHR24092:SF150">
    <property type="entry name" value="PHOSPHOLIPID-TRANSPORTING ATPASE"/>
    <property type="match status" value="1"/>
</dbReference>
<keyword evidence="6 9" id="KW-1133">Transmembrane helix</keyword>
<dbReference type="PROSITE" id="PS00154">
    <property type="entry name" value="ATPASE_E1_E2"/>
    <property type="match status" value="1"/>
</dbReference>
<organism evidence="13">
    <name type="scientific">Tetraselmis sp. GSL018</name>
    <dbReference type="NCBI Taxonomy" id="582737"/>
    <lineage>
        <taxon>Eukaryota</taxon>
        <taxon>Viridiplantae</taxon>
        <taxon>Chlorophyta</taxon>
        <taxon>core chlorophytes</taxon>
        <taxon>Chlorodendrophyceae</taxon>
        <taxon>Chlorodendrales</taxon>
        <taxon>Chlorodendraceae</taxon>
        <taxon>Tetraselmis</taxon>
    </lineage>
</organism>
<accession>A0A061S9I0</accession>
<comment type="subcellular location">
    <subcellularLocation>
        <location evidence="1">Membrane</location>
        <topology evidence="1">Multi-pass membrane protein</topology>
    </subcellularLocation>
</comment>
<feature type="transmembrane region" description="Helical" evidence="9">
    <location>
        <begin position="1089"/>
        <end position="1105"/>
    </location>
</feature>
<feature type="compositionally biased region" description="Polar residues" evidence="8">
    <location>
        <begin position="1403"/>
        <end position="1415"/>
    </location>
</feature>
<dbReference type="GO" id="GO:0005524">
    <property type="term" value="F:ATP binding"/>
    <property type="evidence" value="ECO:0007669"/>
    <property type="project" value="InterPro"/>
</dbReference>
<dbReference type="Gene3D" id="2.70.150.10">
    <property type="entry name" value="Calcium-transporting ATPase, cytoplasmic transduction domain A"/>
    <property type="match status" value="1"/>
</dbReference>
<dbReference type="EMBL" id="GBEZ01005688">
    <property type="protein sequence ID" value="JAC79649.1"/>
    <property type="molecule type" value="Transcribed_RNA"/>
</dbReference>
<dbReference type="InterPro" id="IPR023298">
    <property type="entry name" value="ATPase_P-typ_TM_dom_sf"/>
</dbReference>
<gene>
    <name evidence="13" type="ORF">TSPGSL018_12185</name>
</gene>
<evidence type="ECO:0000259" key="12">
    <source>
        <dbReference type="Pfam" id="PF16212"/>
    </source>
</evidence>
<proteinExistence type="predicted"/>
<feature type="transmembrane region" description="Helical" evidence="9">
    <location>
        <begin position="1226"/>
        <end position="1246"/>
    </location>
</feature>
<evidence type="ECO:0000256" key="1">
    <source>
        <dbReference type="ARBA" id="ARBA00004141"/>
    </source>
</evidence>